<protein>
    <submittedName>
        <fullName evidence="1">Uncharacterized protein</fullName>
    </submittedName>
</protein>
<reference evidence="1" key="1">
    <citation type="submission" date="2021-12" db="EMBL/GenBank/DDBJ databases">
        <title>Black yeast isolated from Biological Soil Crust.</title>
        <authorList>
            <person name="Kurbessoian T."/>
        </authorList>
    </citation>
    <scope>NUCLEOTIDE SEQUENCE</scope>
    <source>
        <strain evidence="1">CCFEE 5208</strain>
    </source>
</reference>
<proteinExistence type="predicted"/>
<name>A0AAN6IYW5_9PEZI</name>
<sequence>MTFLANEDRDILREDYTHNTAVHYAIKKKSVIPDVSTREDNIHEDLTLVVTLRDRWQTLGKPKLYTYCKDFFLLAISRWDGAF</sequence>
<dbReference type="AlphaFoldDB" id="A0AAN6IYW5"/>
<comment type="caution">
    <text evidence="1">The sequence shown here is derived from an EMBL/GenBank/DDBJ whole genome shotgun (WGS) entry which is preliminary data.</text>
</comment>
<evidence type="ECO:0000313" key="2">
    <source>
        <dbReference type="Proteomes" id="UP001168146"/>
    </source>
</evidence>
<dbReference type="EMBL" id="JASUXU010000606">
    <property type="protein sequence ID" value="KAK0300010.1"/>
    <property type="molecule type" value="Genomic_DNA"/>
</dbReference>
<accession>A0AAN6IYW5</accession>
<dbReference type="Proteomes" id="UP001168146">
    <property type="component" value="Unassembled WGS sequence"/>
</dbReference>
<feature type="non-terminal residue" evidence="1">
    <location>
        <position position="83"/>
    </location>
</feature>
<gene>
    <name evidence="1" type="ORF">LTR82_018338</name>
</gene>
<organism evidence="1 2">
    <name type="scientific">Friedmanniomyces endolithicus</name>
    <dbReference type="NCBI Taxonomy" id="329885"/>
    <lineage>
        <taxon>Eukaryota</taxon>
        <taxon>Fungi</taxon>
        <taxon>Dikarya</taxon>
        <taxon>Ascomycota</taxon>
        <taxon>Pezizomycotina</taxon>
        <taxon>Dothideomycetes</taxon>
        <taxon>Dothideomycetidae</taxon>
        <taxon>Mycosphaerellales</taxon>
        <taxon>Teratosphaeriaceae</taxon>
        <taxon>Friedmanniomyces</taxon>
    </lineage>
</organism>
<evidence type="ECO:0000313" key="1">
    <source>
        <dbReference type="EMBL" id="KAK0300010.1"/>
    </source>
</evidence>